<evidence type="ECO:0000256" key="4">
    <source>
        <dbReference type="ARBA" id="ARBA00022448"/>
    </source>
</evidence>
<keyword evidence="8 12" id="KW-1133">Transmembrane helix</keyword>
<name>A0AAF0F625_9BASI</name>
<dbReference type="EMBL" id="CP119960">
    <property type="protein sequence ID" value="WFD39008.1"/>
    <property type="molecule type" value="Genomic_DNA"/>
</dbReference>
<keyword evidence="5 12" id="KW-0812">Transmembrane</keyword>
<evidence type="ECO:0000256" key="2">
    <source>
        <dbReference type="ARBA" id="ARBA00004653"/>
    </source>
</evidence>
<evidence type="ECO:0000256" key="9">
    <source>
        <dbReference type="ARBA" id="ARBA00023034"/>
    </source>
</evidence>
<gene>
    <name evidence="13" type="primary">hrf1</name>
    <name evidence="13" type="ORF">MJAP1_001976</name>
</gene>
<feature type="compositionally biased region" description="Pro residues" evidence="11">
    <location>
        <begin position="12"/>
        <end position="30"/>
    </location>
</feature>
<dbReference type="PANTHER" id="PTHR14083:SF0">
    <property type="entry name" value="YIP1D-INTERACTING FACTOR 1, ISOFORM C"/>
    <property type="match status" value="1"/>
</dbReference>
<keyword evidence="14" id="KW-1185">Reference proteome</keyword>
<evidence type="ECO:0000256" key="8">
    <source>
        <dbReference type="ARBA" id="ARBA00022989"/>
    </source>
</evidence>
<proteinExistence type="inferred from homology"/>
<dbReference type="PANTHER" id="PTHR14083">
    <property type="entry name" value="YIP1 INTERACTING FACTOR HOMOLOG YIF1 PROTEIN"/>
    <property type="match status" value="1"/>
</dbReference>
<keyword evidence="4" id="KW-0813">Transport</keyword>
<evidence type="ECO:0000256" key="1">
    <source>
        <dbReference type="ARBA" id="ARBA00004477"/>
    </source>
</evidence>
<feature type="region of interest" description="Disordered" evidence="11">
    <location>
        <begin position="1"/>
        <end position="125"/>
    </location>
</feature>
<evidence type="ECO:0000313" key="13">
    <source>
        <dbReference type="EMBL" id="WFD39008.1"/>
    </source>
</evidence>
<keyword evidence="6" id="KW-0256">Endoplasmic reticulum</keyword>
<comment type="subcellular location">
    <subcellularLocation>
        <location evidence="1">Endoplasmic reticulum membrane</location>
        <topology evidence="1">Multi-pass membrane protein</topology>
    </subcellularLocation>
    <subcellularLocation>
        <location evidence="2">Golgi apparatus membrane</location>
        <topology evidence="2">Multi-pass membrane protein</topology>
    </subcellularLocation>
</comment>
<evidence type="ECO:0000256" key="5">
    <source>
        <dbReference type="ARBA" id="ARBA00022692"/>
    </source>
</evidence>
<feature type="transmembrane region" description="Helical" evidence="12">
    <location>
        <begin position="384"/>
        <end position="402"/>
    </location>
</feature>
<keyword evidence="10 12" id="KW-0472">Membrane</keyword>
<sequence>MHSQRSGFAARSPPPLQHPIPTHPKVPVPGSPVRADYAHDEQNPYTPQAQNHYAPQTRAPPAKRGGYQRISSPRGTTPVNAYAPQQRNPYTPQNRGGATPQHRAAATAAASAYAPPQPSRSNSTASVVPNMNMYQSTTAPYFDGASTPDAYPNAYAMPQQDYAKDDAWGFGGQAPLGGGMMNDATAQMGMQFGRHVAQVGGEYMQKNFRNLLPMPMLKHYFNVSNSYVLHKLRIILFPWRHKPWSRRLRYSTPYGGSGIMSPGQSASPTPYAGMSTPDRPLSAHGAQHAAAGEPVSFFMAFVTYTIVSSVIYGLRGRFHPENLGYTASRALAIVFIEFSAVKLGCYLLNIQGDHTIFDLVAYSGYKFVGTLLVLAVGMLQLGRWMYWLTFFYVFAANAFFLAQRATRIQFLFAIAMSQIVFGWLLIAGVY</sequence>
<feature type="compositionally biased region" description="Polar residues" evidence="11">
    <location>
        <begin position="43"/>
        <end position="54"/>
    </location>
</feature>
<dbReference type="Pfam" id="PF03878">
    <property type="entry name" value="YIF1"/>
    <property type="match status" value="2"/>
</dbReference>
<feature type="compositionally biased region" description="Polar residues" evidence="11">
    <location>
        <begin position="69"/>
        <end position="96"/>
    </location>
</feature>
<dbReference type="GeneID" id="85225625"/>
<dbReference type="GO" id="GO:0005793">
    <property type="term" value="C:endoplasmic reticulum-Golgi intermediate compartment"/>
    <property type="evidence" value="ECO:0007669"/>
    <property type="project" value="TreeGrafter"/>
</dbReference>
<evidence type="ECO:0000256" key="11">
    <source>
        <dbReference type="SAM" id="MobiDB-lite"/>
    </source>
</evidence>
<keyword evidence="9" id="KW-0333">Golgi apparatus</keyword>
<feature type="transmembrane region" description="Helical" evidence="12">
    <location>
        <begin position="409"/>
        <end position="429"/>
    </location>
</feature>
<dbReference type="Proteomes" id="UP001217754">
    <property type="component" value="Chromosome 3"/>
</dbReference>
<evidence type="ECO:0000256" key="10">
    <source>
        <dbReference type="ARBA" id="ARBA00023136"/>
    </source>
</evidence>
<evidence type="ECO:0000256" key="7">
    <source>
        <dbReference type="ARBA" id="ARBA00022927"/>
    </source>
</evidence>
<evidence type="ECO:0000256" key="3">
    <source>
        <dbReference type="ARBA" id="ARBA00009727"/>
    </source>
</evidence>
<feature type="compositionally biased region" description="Low complexity" evidence="11">
    <location>
        <begin position="98"/>
        <end position="114"/>
    </location>
</feature>
<comment type="similarity">
    <text evidence="3">Belongs to the YIF1 family.</text>
</comment>
<feature type="transmembrane region" description="Helical" evidence="12">
    <location>
        <begin position="295"/>
        <end position="314"/>
    </location>
</feature>
<dbReference type="GO" id="GO:0015031">
    <property type="term" value="P:protein transport"/>
    <property type="evidence" value="ECO:0007669"/>
    <property type="project" value="UniProtKB-KW"/>
</dbReference>
<keyword evidence="7" id="KW-0653">Protein transport</keyword>
<reference evidence="13" key="1">
    <citation type="submission" date="2023-03" db="EMBL/GenBank/DDBJ databases">
        <title>Mating type loci evolution in Malassezia.</title>
        <authorList>
            <person name="Coelho M.A."/>
        </authorList>
    </citation>
    <scope>NUCLEOTIDE SEQUENCE</scope>
    <source>
        <strain evidence="13">CBS 9431</strain>
    </source>
</reference>
<dbReference type="GO" id="GO:0030134">
    <property type="term" value="C:COPII-coated ER to Golgi transport vesicle"/>
    <property type="evidence" value="ECO:0007669"/>
    <property type="project" value="TreeGrafter"/>
</dbReference>
<feature type="transmembrane region" description="Helical" evidence="12">
    <location>
        <begin position="359"/>
        <end position="378"/>
    </location>
</feature>
<dbReference type="InterPro" id="IPR005578">
    <property type="entry name" value="Yif1_fam"/>
</dbReference>
<evidence type="ECO:0000313" key="14">
    <source>
        <dbReference type="Proteomes" id="UP001217754"/>
    </source>
</evidence>
<dbReference type="GO" id="GO:0005789">
    <property type="term" value="C:endoplasmic reticulum membrane"/>
    <property type="evidence" value="ECO:0007669"/>
    <property type="project" value="UniProtKB-SubCell"/>
</dbReference>
<accession>A0AAF0F625</accession>
<protein>
    <submittedName>
        <fullName evidence="13">Protein transport protein yif1</fullName>
    </submittedName>
</protein>
<dbReference type="AlphaFoldDB" id="A0AAF0F625"/>
<feature type="transmembrane region" description="Helical" evidence="12">
    <location>
        <begin position="326"/>
        <end position="347"/>
    </location>
</feature>
<organism evidence="13 14">
    <name type="scientific">Malassezia japonica</name>
    <dbReference type="NCBI Taxonomy" id="223818"/>
    <lineage>
        <taxon>Eukaryota</taxon>
        <taxon>Fungi</taxon>
        <taxon>Dikarya</taxon>
        <taxon>Basidiomycota</taxon>
        <taxon>Ustilaginomycotina</taxon>
        <taxon>Malasseziomycetes</taxon>
        <taxon>Malasseziales</taxon>
        <taxon>Malasseziaceae</taxon>
        <taxon>Malassezia</taxon>
    </lineage>
</organism>
<dbReference type="RefSeq" id="XP_060121905.1">
    <property type="nucleotide sequence ID" value="XM_060265922.1"/>
</dbReference>
<dbReference type="GO" id="GO:0006888">
    <property type="term" value="P:endoplasmic reticulum to Golgi vesicle-mediated transport"/>
    <property type="evidence" value="ECO:0007669"/>
    <property type="project" value="InterPro"/>
</dbReference>
<dbReference type="GO" id="GO:0000139">
    <property type="term" value="C:Golgi membrane"/>
    <property type="evidence" value="ECO:0007669"/>
    <property type="project" value="UniProtKB-SubCell"/>
</dbReference>
<evidence type="ECO:0000256" key="6">
    <source>
        <dbReference type="ARBA" id="ARBA00022824"/>
    </source>
</evidence>
<evidence type="ECO:0000256" key="12">
    <source>
        <dbReference type="SAM" id="Phobius"/>
    </source>
</evidence>